<feature type="region of interest" description="Disordered" evidence="1">
    <location>
        <begin position="39"/>
        <end position="65"/>
    </location>
</feature>
<evidence type="ECO:0000256" key="1">
    <source>
        <dbReference type="SAM" id="MobiDB-lite"/>
    </source>
</evidence>
<accession>A0A166BR64</accession>
<feature type="compositionally biased region" description="Basic and acidic residues" evidence="1">
    <location>
        <begin position="41"/>
        <end position="50"/>
    </location>
</feature>
<reference evidence="2 3" key="1">
    <citation type="journal article" date="2016" name="Mol. Biol. Evol.">
        <title>Comparative Genomics of Early-Diverging Mushroom-Forming Fungi Provides Insights into the Origins of Lignocellulose Decay Capabilities.</title>
        <authorList>
            <person name="Nagy L.G."/>
            <person name="Riley R."/>
            <person name="Tritt A."/>
            <person name="Adam C."/>
            <person name="Daum C."/>
            <person name="Floudas D."/>
            <person name="Sun H."/>
            <person name="Yadav J.S."/>
            <person name="Pangilinan J."/>
            <person name="Larsson K.H."/>
            <person name="Matsuura K."/>
            <person name="Barry K."/>
            <person name="Labutti K."/>
            <person name="Kuo R."/>
            <person name="Ohm R.A."/>
            <person name="Bhattacharya S.S."/>
            <person name="Shirouzu T."/>
            <person name="Yoshinaga Y."/>
            <person name="Martin F.M."/>
            <person name="Grigoriev I.V."/>
            <person name="Hibbett D.S."/>
        </authorList>
    </citation>
    <scope>NUCLEOTIDE SEQUENCE [LARGE SCALE GENOMIC DNA]</scope>
    <source>
        <strain evidence="2 3">CBS 109695</strain>
    </source>
</reference>
<keyword evidence="3" id="KW-1185">Reference proteome</keyword>
<dbReference type="Proteomes" id="UP000076532">
    <property type="component" value="Unassembled WGS sequence"/>
</dbReference>
<proteinExistence type="predicted"/>
<sequence length="105" mass="11895">MCGFAEFRIGVRQISFMGRQHRVPSTCITCGVGSWRRKGEKRRDTDDKLVNSKASTHTKGGSWRSDIRQDKTHWYGSGRVGGEEADSEVPLSMSMLYSVWQKPTL</sequence>
<protein>
    <submittedName>
        <fullName evidence="2">Uncharacterized protein</fullName>
    </submittedName>
</protein>
<evidence type="ECO:0000313" key="3">
    <source>
        <dbReference type="Proteomes" id="UP000076532"/>
    </source>
</evidence>
<organism evidence="2 3">
    <name type="scientific">Athelia psychrophila</name>
    <dbReference type="NCBI Taxonomy" id="1759441"/>
    <lineage>
        <taxon>Eukaryota</taxon>
        <taxon>Fungi</taxon>
        <taxon>Dikarya</taxon>
        <taxon>Basidiomycota</taxon>
        <taxon>Agaricomycotina</taxon>
        <taxon>Agaricomycetes</taxon>
        <taxon>Agaricomycetidae</taxon>
        <taxon>Atheliales</taxon>
        <taxon>Atheliaceae</taxon>
        <taxon>Athelia</taxon>
    </lineage>
</organism>
<dbReference type="AlphaFoldDB" id="A0A166BR64"/>
<evidence type="ECO:0000313" key="2">
    <source>
        <dbReference type="EMBL" id="KZP12903.1"/>
    </source>
</evidence>
<gene>
    <name evidence="2" type="ORF">FIBSPDRAFT_897785</name>
</gene>
<name>A0A166BR64_9AGAM</name>
<dbReference type="EMBL" id="KV417640">
    <property type="protein sequence ID" value="KZP12903.1"/>
    <property type="molecule type" value="Genomic_DNA"/>
</dbReference>